<dbReference type="Proteomes" id="UP000078447">
    <property type="component" value="Unassembled WGS sequence"/>
</dbReference>
<dbReference type="Gene3D" id="2.60.260.20">
    <property type="entry name" value="Urease metallochaperone UreE, N-terminal domain"/>
    <property type="match status" value="2"/>
</dbReference>
<evidence type="ECO:0000259" key="4">
    <source>
        <dbReference type="PROSITE" id="PS50076"/>
    </source>
</evidence>
<evidence type="ECO:0000256" key="2">
    <source>
        <dbReference type="ARBA" id="ARBA00023016"/>
    </source>
</evidence>
<accession>A0ABX2V6K1</accession>
<dbReference type="InterPro" id="IPR001623">
    <property type="entry name" value="DnaJ_domain"/>
</dbReference>
<dbReference type="PANTHER" id="PTHR43096:SF52">
    <property type="entry name" value="DNAJ HOMOLOG 1, MITOCHONDRIAL-RELATED"/>
    <property type="match status" value="1"/>
</dbReference>
<keyword evidence="1" id="KW-0235">DNA replication</keyword>
<dbReference type="Gene3D" id="1.10.287.110">
    <property type="entry name" value="DnaJ domain"/>
    <property type="match status" value="1"/>
</dbReference>
<keyword evidence="3" id="KW-0143">Chaperone</keyword>
<dbReference type="InterPro" id="IPR002939">
    <property type="entry name" value="DnaJ_C"/>
</dbReference>
<reference evidence="5 6" key="1">
    <citation type="submission" date="2016-03" db="EMBL/GenBank/DDBJ databases">
        <authorList>
            <person name="Cho S.-Y."/>
            <person name="Lim S."/>
            <person name="Kim H."/>
            <person name="Soh E.H."/>
            <person name="Moon J.S."/>
        </authorList>
    </citation>
    <scope>NUCLEOTIDE SEQUENCE [LARGE SCALE GENOMIC DNA]</scope>
    <source>
        <strain evidence="5 6">KCTC 3810</strain>
    </source>
</reference>
<dbReference type="PANTHER" id="PTHR43096">
    <property type="entry name" value="DNAJ HOMOLOG 1, MITOCHONDRIAL-RELATED"/>
    <property type="match status" value="1"/>
</dbReference>
<dbReference type="RefSeq" id="WP_026833952.1">
    <property type="nucleotide sequence ID" value="NZ_LVVL01000015.1"/>
</dbReference>
<dbReference type="EMBL" id="LVVL01000015">
    <property type="protein sequence ID" value="OAN12197.1"/>
    <property type="molecule type" value="Genomic_DNA"/>
</dbReference>
<keyword evidence="6" id="KW-1185">Reference proteome</keyword>
<dbReference type="PROSITE" id="PS50076">
    <property type="entry name" value="DNAJ_2"/>
    <property type="match status" value="1"/>
</dbReference>
<dbReference type="InterPro" id="IPR036869">
    <property type="entry name" value="J_dom_sf"/>
</dbReference>
<evidence type="ECO:0000313" key="5">
    <source>
        <dbReference type="EMBL" id="OAN12197.1"/>
    </source>
</evidence>
<dbReference type="PRINTS" id="PR00625">
    <property type="entry name" value="JDOMAIN"/>
</dbReference>
<dbReference type="SUPFAM" id="SSF46565">
    <property type="entry name" value="Chaperone J-domain"/>
    <property type="match status" value="1"/>
</dbReference>
<evidence type="ECO:0000256" key="1">
    <source>
        <dbReference type="ARBA" id="ARBA00022705"/>
    </source>
</evidence>
<dbReference type="SUPFAM" id="SSF49493">
    <property type="entry name" value="HSP40/DnaJ peptide-binding domain"/>
    <property type="match status" value="2"/>
</dbReference>
<evidence type="ECO:0000256" key="3">
    <source>
        <dbReference type="ARBA" id="ARBA00023186"/>
    </source>
</evidence>
<proteinExistence type="predicted"/>
<dbReference type="SMART" id="SM00271">
    <property type="entry name" value="DnaJ"/>
    <property type="match status" value="1"/>
</dbReference>
<feature type="domain" description="J" evidence="4">
    <location>
        <begin position="4"/>
        <end position="68"/>
    </location>
</feature>
<organism evidence="5 6">
    <name type="scientific">Exiguobacterium undae</name>
    <dbReference type="NCBI Taxonomy" id="169177"/>
    <lineage>
        <taxon>Bacteria</taxon>
        <taxon>Bacillati</taxon>
        <taxon>Bacillota</taxon>
        <taxon>Bacilli</taxon>
        <taxon>Bacillales</taxon>
        <taxon>Bacillales Family XII. Incertae Sedis</taxon>
        <taxon>Exiguobacterium</taxon>
    </lineage>
</organism>
<dbReference type="Pfam" id="PF00226">
    <property type="entry name" value="DnaJ"/>
    <property type="match status" value="1"/>
</dbReference>
<name>A0ABX2V6K1_9BACL</name>
<keyword evidence="2" id="KW-0346">Stress response</keyword>
<protein>
    <submittedName>
        <fullName evidence="5">Molecular chaperone DnaJ</fullName>
    </submittedName>
</protein>
<dbReference type="PROSITE" id="PS00636">
    <property type="entry name" value="DNAJ_1"/>
    <property type="match status" value="1"/>
</dbReference>
<comment type="caution">
    <text evidence="5">The sequence shown here is derived from an EMBL/GenBank/DDBJ whole genome shotgun (WGS) entry which is preliminary data.</text>
</comment>
<dbReference type="Pfam" id="PF01556">
    <property type="entry name" value="DnaJ_C"/>
    <property type="match status" value="1"/>
</dbReference>
<dbReference type="CDD" id="cd06257">
    <property type="entry name" value="DnaJ"/>
    <property type="match status" value="1"/>
</dbReference>
<gene>
    <name evidence="5" type="ORF">A3783_11660</name>
</gene>
<evidence type="ECO:0000313" key="6">
    <source>
        <dbReference type="Proteomes" id="UP000078447"/>
    </source>
</evidence>
<dbReference type="InterPro" id="IPR018253">
    <property type="entry name" value="DnaJ_domain_CS"/>
</dbReference>
<sequence>MAKDYYRTLGVEKTASNQEIKRAYRKLAKQFHPDVNQEASADQRFKDIQEAFDVLGDEEKRAQYDRYGSNFERMAGAGAGQSADYDDLFRQFNGRQSRPTGSAGQSFGFEDMFGSFFSQEEEATDEELELTVPLSHLSTNEKVTIRLASGAIQMSLPKDLYDGKKVRLRGKSSMRNRKGVAGDVYVTIHLKDDDHFRRQETDVISTVRVYPTVFVLGGEVVADTLEGKRVKLKIKPGTKPGARLRIPNRGLSNREGHRGALLVQLEVKLPEMDPAFYEEWENRLSVKE</sequence>
<dbReference type="InterPro" id="IPR008971">
    <property type="entry name" value="HSP40/DnaJ_pept-bd"/>
</dbReference>
<dbReference type="CDD" id="cd10747">
    <property type="entry name" value="DnaJ_C"/>
    <property type="match status" value="1"/>
</dbReference>